<evidence type="ECO:0000256" key="1">
    <source>
        <dbReference type="SAM" id="MobiDB-lite"/>
    </source>
</evidence>
<feature type="region of interest" description="Disordered" evidence="1">
    <location>
        <begin position="1"/>
        <end position="23"/>
    </location>
</feature>
<dbReference type="PaxDb" id="65489-OBART03G17050.1"/>
<proteinExistence type="predicted"/>
<feature type="compositionally biased region" description="Basic and acidic residues" evidence="1">
    <location>
        <begin position="116"/>
        <end position="131"/>
    </location>
</feature>
<dbReference type="EnsemblPlants" id="OBART03G17050.1">
    <property type="protein sequence ID" value="OBART03G17050.1"/>
    <property type="gene ID" value="OBART03G17050"/>
</dbReference>
<dbReference type="STRING" id="65489.A0A0D3FID0"/>
<dbReference type="HOGENOM" id="CLU_1828260_0_0_1"/>
<dbReference type="Gramene" id="OBART03G17050.1">
    <property type="protein sequence ID" value="OBART03G17050.1"/>
    <property type="gene ID" value="OBART03G17050"/>
</dbReference>
<reference evidence="2" key="1">
    <citation type="journal article" date="2009" name="Rice">
        <title>De Novo Next Generation Sequencing of Plant Genomes.</title>
        <authorList>
            <person name="Rounsley S."/>
            <person name="Marri P.R."/>
            <person name="Yu Y."/>
            <person name="He R."/>
            <person name="Sisneros N."/>
            <person name="Goicoechea J.L."/>
            <person name="Lee S.J."/>
            <person name="Angelova A."/>
            <person name="Kudrna D."/>
            <person name="Luo M."/>
            <person name="Affourtit J."/>
            <person name="Desany B."/>
            <person name="Knight J."/>
            <person name="Niazi F."/>
            <person name="Egholm M."/>
            <person name="Wing R.A."/>
        </authorList>
    </citation>
    <scope>NUCLEOTIDE SEQUENCE [LARGE SCALE GENOMIC DNA]</scope>
    <source>
        <strain evidence="2">cv. IRGC 105608</strain>
    </source>
</reference>
<protein>
    <submittedName>
        <fullName evidence="2">Uncharacterized protein</fullName>
    </submittedName>
</protein>
<organism evidence="2">
    <name type="scientific">Oryza barthii</name>
    <dbReference type="NCBI Taxonomy" id="65489"/>
    <lineage>
        <taxon>Eukaryota</taxon>
        <taxon>Viridiplantae</taxon>
        <taxon>Streptophyta</taxon>
        <taxon>Embryophyta</taxon>
        <taxon>Tracheophyta</taxon>
        <taxon>Spermatophyta</taxon>
        <taxon>Magnoliopsida</taxon>
        <taxon>Liliopsida</taxon>
        <taxon>Poales</taxon>
        <taxon>Poaceae</taxon>
        <taxon>BOP clade</taxon>
        <taxon>Oryzoideae</taxon>
        <taxon>Oryzeae</taxon>
        <taxon>Oryzinae</taxon>
        <taxon>Oryza</taxon>
    </lineage>
</organism>
<feature type="compositionally biased region" description="Low complexity" evidence="1">
    <location>
        <begin position="38"/>
        <end position="49"/>
    </location>
</feature>
<evidence type="ECO:0000313" key="3">
    <source>
        <dbReference type="Proteomes" id="UP000026960"/>
    </source>
</evidence>
<keyword evidence="3" id="KW-1185">Reference proteome</keyword>
<accession>A0A0D3FID0</accession>
<dbReference type="Proteomes" id="UP000026960">
    <property type="component" value="Chromosome 3"/>
</dbReference>
<dbReference type="AlphaFoldDB" id="A0A0D3FID0"/>
<reference evidence="2" key="2">
    <citation type="submission" date="2015-03" db="UniProtKB">
        <authorList>
            <consortium name="EnsemblPlants"/>
        </authorList>
    </citation>
    <scope>IDENTIFICATION</scope>
</reference>
<sequence>MTAYWRQSPHAARRPYLRTTPPATCCLPHDAPTPNCCAAAAAHPCPAASHHSKPTLASNARSKGGASSGRGSNGPTEWERGDETAGGKGWCVGEVIADEEKQAGGGQDGAAAVATEEERAREGEGKGREQWRLGFRAGRSG</sequence>
<feature type="region of interest" description="Disordered" evidence="1">
    <location>
        <begin position="38"/>
        <end position="141"/>
    </location>
</feature>
<name>A0A0D3FID0_9ORYZ</name>
<evidence type="ECO:0000313" key="2">
    <source>
        <dbReference type="EnsemblPlants" id="OBART03G17050.1"/>
    </source>
</evidence>